<dbReference type="HOGENOM" id="CLU_114097_1_1_6"/>
<proteinExistence type="predicted"/>
<evidence type="ECO:0000256" key="1">
    <source>
        <dbReference type="SAM" id="MobiDB-lite"/>
    </source>
</evidence>
<evidence type="ECO:0000313" key="3">
    <source>
        <dbReference type="EMBL" id="AJA45003.1"/>
    </source>
</evidence>
<protein>
    <recommendedName>
        <fullName evidence="2">DUF3597 domain-containing protein</fullName>
    </recommendedName>
</protein>
<reference evidence="3 4" key="1">
    <citation type="journal article" date="2014" name="Appl. Environ. Microbiol.">
        <title>Gut symbionts from distinct hosts exhibit genotoxic activity via divergent colibactin biosynthetic pathways.</title>
        <authorList>
            <person name="Engel P."/>
            <person name="Vizcaino M.I."/>
            <person name="Crawford J.M."/>
        </authorList>
    </citation>
    <scope>NUCLEOTIDE SEQUENCE [LARGE SCALE GENOMIC DNA]</scope>
    <source>
        <strain evidence="3 4">PEB0191</strain>
    </source>
</reference>
<dbReference type="OrthoDB" id="5524840at2"/>
<dbReference type="AlphaFoldDB" id="A0A0A7S0M0"/>
<accession>A0A0A7S0M0</accession>
<sequence length="156" mass="17160">MSILQNIFSKIIPSSFGNVVGNIKDKVENAAKATKDAVTNHPNESNQANQSNQTQSSTNQNQNNQTNSSNQTPHIDVVSILDGLAKNNPQKLNWRTSIVDMLKLLGLDSSLEARKKLAAELHYQGNTSDSATMNTWLHKEVMKKIAEKGGNVKDLF</sequence>
<feature type="compositionally biased region" description="Low complexity" evidence="1">
    <location>
        <begin position="45"/>
        <end position="72"/>
    </location>
</feature>
<feature type="region of interest" description="Disordered" evidence="1">
    <location>
        <begin position="32"/>
        <end position="73"/>
    </location>
</feature>
<dbReference type="RefSeq" id="WP_039104624.1">
    <property type="nucleotide sequence ID" value="NZ_CP009056.1"/>
</dbReference>
<dbReference type="Pfam" id="PF12200">
    <property type="entry name" value="DUF3597"/>
    <property type="match status" value="1"/>
</dbReference>
<dbReference type="Proteomes" id="UP000030901">
    <property type="component" value="Chromosome"/>
</dbReference>
<name>A0A0A7S0M0_FRIPE</name>
<dbReference type="KEGG" id="fpp:FPB0191_01179"/>
<dbReference type="SUPFAM" id="SSF158634">
    <property type="entry name" value="RPA2825-like"/>
    <property type="match status" value="1"/>
</dbReference>
<dbReference type="EMBL" id="CP009056">
    <property type="protein sequence ID" value="AJA45003.1"/>
    <property type="molecule type" value="Genomic_DNA"/>
</dbReference>
<organism evidence="3 4">
    <name type="scientific">Frischella perrara</name>
    <dbReference type="NCBI Taxonomy" id="1267021"/>
    <lineage>
        <taxon>Bacteria</taxon>
        <taxon>Pseudomonadati</taxon>
        <taxon>Pseudomonadota</taxon>
        <taxon>Gammaproteobacteria</taxon>
        <taxon>Orbales</taxon>
        <taxon>Orbaceae</taxon>
        <taxon>Frischella</taxon>
    </lineage>
</organism>
<dbReference type="STRING" id="1267021.FPB0191_01179"/>
<keyword evidence="4" id="KW-1185">Reference proteome</keyword>
<evidence type="ECO:0000313" key="4">
    <source>
        <dbReference type="Proteomes" id="UP000030901"/>
    </source>
</evidence>
<dbReference type="InterPro" id="IPR022016">
    <property type="entry name" value="DUF3597"/>
</dbReference>
<feature type="domain" description="DUF3597" evidence="2">
    <location>
        <begin position="20"/>
        <end position="152"/>
    </location>
</feature>
<evidence type="ECO:0000259" key="2">
    <source>
        <dbReference type="Pfam" id="PF12200"/>
    </source>
</evidence>
<gene>
    <name evidence="3" type="ORF">FPB0191_01179</name>
</gene>